<evidence type="ECO:0000313" key="2">
    <source>
        <dbReference type="Proteomes" id="UP000198832"/>
    </source>
</evidence>
<name>A0A1I1JQN8_9ACTN</name>
<protein>
    <recommendedName>
        <fullName evidence="3">Phosphodiesterase</fullName>
    </recommendedName>
</protein>
<evidence type="ECO:0000313" key="1">
    <source>
        <dbReference type="EMBL" id="SFC50884.1"/>
    </source>
</evidence>
<keyword evidence="2" id="KW-1185">Reference proteome</keyword>
<dbReference type="RefSeq" id="WP_091123604.1">
    <property type="nucleotide sequence ID" value="NZ_FOLB01000007.1"/>
</dbReference>
<accession>A0A1I1JQN8</accession>
<dbReference type="SUPFAM" id="SSF56634">
    <property type="entry name" value="Heme-dependent catalase-like"/>
    <property type="match status" value="1"/>
</dbReference>
<dbReference type="AlphaFoldDB" id="A0A1I1JQN8"/>
<dbReference type="EMBL" id="FOLB01000007">
    <property type="protein sequence ID" value="SFC50884.1"/>
    <property type="molecule type" value="Genomic_DNA"/>
</dbReference>
<dbReference type="Proteomes" id="UP000198832">
    <property type="component" value="Unassembled WGS sequence"/>
</dbReference>
<reference evidence="1 2" key="1">
    <citation type="submission" date="2016-10" db="EMBL/GenBank/DDBJ databases">
        <authorList>
            <person name="de Groot N.N."/>
        </authorList>
    </citation>
    <scope>NUCLEOTIDE SEQUENCE [LARGE SCALE GENOMIC DNA]</scope>
    <source>
        <strain evidence="1 2">CGMCC 1.7056</strain>
    </source>
</reference>
<dbReference type="STRING" id="574651.SAMN04487968_107110"/>
<dbReference type="GO" id="GO:0020037">
    <property type="term" value="F:heme binding"/>
    <property type="evidence" value="ECO:0007669"/>
    <property type="project" value="InterPro"/>
</dbReference>
<gene>
    <name evidence="1" type="ORF">SAMN04487968_107110</name>
</gene>
<sequence length="185" mass="20159">MRPLSSLSENVFARVARLRHDRALHPRGTVTAATLQVDDPESALGAALGTGVHPARVRLSRGLGVPQPLPDVSGVAVRLDRGAGRVDLLFSGTPRHQSTLLPYRSGSGLLWLELERRSQTRFVLRERRLPRSVRTVGVLDIGEPTGDDGSPYDPYLHQAPGLGPVKFFSRIREAAYVGSRRGRTG</sequence>
<proteinExistence type="predicted"/>
<evidence type="ECO:0008006" key="3">
    <source>
        <dbReference type="Google" id="ProtNLM"/>
    </source>
</evidence>
<organism evidence="1 2">
    <name type="scientific">Nocardioides terrae</name>
    <dbReference type="NCBI Taxonomy" id="574651"/>
    <lineage>
        <taxon>Bacteria</taxon>
        <taxon>Bacillati</taxon>
        <taxon>Actinomycetota</taxon>
        <taxon>Actinomycetes</taxon>
        <taxon>Propionibacteriales</taxon>
        <taxon>Nocardioidaceae</taxon>
        <taxon>Nocardioides</taxon>
    </lineage>
</organism>
<dbReference type="OrthoDB" id="3368165at2"/>
<dbReference type="InterPro" id="IPR020835">
    <property type="entry name" value="Catalase_sf"/>
</dbReference>